<name>A0A200R8J7_MACCD</name>
<dbReference type="AlphaFoldDB" id="A0A200R8J7"/>
<sequence>MSQSTQYQLQDMKVVKEEDKEVIEQLQKTKANISIWGLLMASSGHREAVLAELNAAHVPTTITPEELAGTVAQVRKLNLMTFSDKDLPSEGKGHNQALQITIGCNGYWVPHVLINNGSGVNICTLDTAKMIGVTEEIIALGNDTTRIVRGFDNKKKNVMGEFSTVLMVGPIQTKTTFLVMDIKANFSIGSTLHQKLKFVWGDKVIIIYGDNDPEETDVNNKNQIIIPVIETDQGRKNYGEESVNLVVYRTPSKEKLPSWFDHGHVIPTVSKSLT</sequence>
<dbReference type="Proteomes" id="UP000195402">
    <property type="component" value="Unassembled WGS sequence"/>
</dbReference>
<evidence type="ECO:0000313" key="2">
    <source>
        <dbReference type="Proteomes" id="UP000195402"/>
    </source>
</evidence>
<dbReference type="EMBL" id="MVGT01000279">
    <property type="protein sequence ID" value="OVA19059.1"/>
    <property type="molecule type" value="Genomic_DNA"/>
</dbReference>
<comment type="caution">
    <text evidence="1">The sequence shown here is derived from an EMBL/GenBank/DDBJ whole genome shotgun (WGS) entry which is preliminary data.</text>
</comment>
<evidence type="ECO:0000313" key="1">
    <source>
        <dbReference type="EMBL" id="OVA19059.1"/>
    </source>
</evidence>
<dbReference type="OMA" id="GEEDIIX"/>
<proteinExistence type="predicted"/>
<dbReference type="OrthoDB" id="1724165at2759"/>
<dbReference type="InParanoid" id="A0A200R8J7"/>
<dbReference type="PANTHER" id="PTHR32108">
    <property type="entry name" value="DNA-DIRECTED RNA POLYMERASE SUBUNIT ALPHA"/>
    <property type="match status" value="1"/>
</dbReference>
<accession>A0A200R8J7</accession>
<keyword evidence="2" id="KW-1185">Reference proteome</keyword>
<gene>
    <name evidence="1" type="ORF">BVC80_7257g4</name>
</gene>
<protein>
    <submittedName>
        <fullName evidence="1">Uncharacterized protein</fullName>
    </submittedName>
</protein>
<organism evidence="1 2">
    <name type="scientific">Macleaya cordata</name>
    <name type="common">Five-seeded plume-poppy</name>
    <name type="synonym">Bocconia cordata</name>
    <dbReference type="NCBI Taxonomy" id="56857"/>
    <lineage>
        <taxon>Eukaryota</taxon>
        <taxon>Viridiplantae</taxon>
        <taxon>Streptophyta</taxon>
        <taxon>Embryophyta</taxon>
        <taxon>Tracheophyta</taxon>
        <taxon>Spermatophyta</taxon>
        <taxon>Magnoliopsida</taxon>
        <taxon>Ranunculales</taxon>
        <taxon>Papaveraceae</taxon>
        <taxon>Papaveroideae</taxon>
        <taxon>Macleaya</taxon>
    </lineage>
</organism>
<reference evidence="1 2" key="1">
    <citation type="journal article" date="2017" name="Mol. Plant">
        <title>The Genome of Medicinal Plant Macleaya cordata Provides New Insights into Benzylisoquinoline Alkaloids Metabolism.</title>
        <authorList>
            <person name="Liu X."/>
            <person name="Liu Y."/>
            <person name="Huang P."/>
            <person name="Ma Y."/>
            <person name="Qing Z."/>
            <person name="Tang Q."/>
            <person name="Cao H."/>
            <person name="Cheng P."/>
            <person name="Zheng Y."/>
            <person name="Yuan Z."/>
            <person name="Zhou Y."/>
            <person name="Liu J."/>
            <person name="Tang Z."/>
            <person name="Zhuo Y."/>
            <person name="Zhang Y."/>
            <person name="Yu L."/>
            <person name="Huang J."/>
            <person name="Yang P."/>
            <person name="Peng Q."/>
            <person name="Zhang J."/>
            <person name="Jiang W."/>
            <person name="Zhang Z."/>
            <person name="Lin K."/>
            <person name="Ro D.K."/>
            <person name="Chen X."/>
            <person name="Xiong X."/>
            <person name="Shang Y."/>
            <person name="Huang S."/>
            <person name="Zeng J."/>
        </authorList>
    </citation>
    <scope>NUCLEOTIDE SEQUENCE [LARGE SCALE GENOMIC DNA]</scope>
    <source>
        <strain evidence="2">cv. BLH2017</strain>
        <tissue evidence="1">Root</tissue>
    </source>
</reference>
<dbReference type="PANTHER" id="PTHR32108:SF9">
    <property type="entry name" value="REVERSE TRANSCRIPTASE RNASE H-LIKE DOMAIN-CONTAINING PROTEIN"/>
    <property type="match status" value="1"/>
</dbReference>